<dbReference type="PROSITE" id="PS00460">
    <property type="entry name" value="GLUTATHIONE_PEROXID_1"/>
    <property type="match status" value="1"/>
</dbReference>
<name>A0A6J6TY57_9ZZZZ</name>
<gene>
    <name evidence="5" type="ORF">UFOPK2761_01992</name>
</gene>
<dbReference type="FunFam" id="3.40.30.10:FF:000010">
    <property type="entry name" value="Glutathione peroxidase"/>
    <property type="match status" value="1"/>
</dbReference>
<dbReference type="GO" id="GO:0034599">
    <property type="term" value="P:cellular response to oxidative stress"/>
    <property type="evidence" value="ECO:0007669"/>
    <property type="project" value="TreeGrafter"/>
</dbReference>
<keyword evidence="2" id="KW-0575">Peroxidase</keyword>
<evidence type="ECO:0000256" key="1">
    <source>
        <dbReference type="ARBA" id="ARBA00006926"/>
    </source>
</evidence>
<dbReference type="PRINTS" id="PR01011">
    <property type="entry name" value="GLUTPROXDASE"/>
</dbReference>
<dbReference type="SUPFAM" id="SSF52833">
    <property type="entry name" value="Thioredoxin-like"/>
    <property type="match status" value="1"/>
</dbReference>
<sequence>MTSLQDFSARSIDGRDIDLSEYKGQVVLVVNTASQCGFTPQYQGLQKLHDTYSARGFTVLGFPCDQFGHQEPGDDAEIAGFCERNFGVTFPLFSKIEVNGDGAHPLYQWLRSEKGGLLGSKIKWNFTKYLLGKDGQVIGRYSPTTKPEKIASDIEKALAA</sequence>
<dbReference type="Pfam" id="PF00255">
    <property type="entry name" value="GSHPx"/>
    <property type="match status" value="1"/>
</dbReference>
<dbReference type="CDD" id="cd00340">
    <property type="entry name" value="GSH_Peroxidase"/>
    <property type="match status" value="1"/>
</dbReference>
<dbReference type="AlphaFoldDB" id="A0A6J6TY57"/>
<evidence type="ECO:0000259" key="4">
    <source>
        <dbReference type="PROSITE" id="PS51352"/>
    </source>
</evidence>
<comment type="similarity">
    <text evidence="1">Belongs to the glutathione peroxidase family.</text>
</comment>
<dbReference type="InterPro" id="IPR013766">
    <property type="entry name" value="Thioredoxin_domain"/>
</dbReference>
<dbReference type="PROSITE" id="PS51352">
    <property type="entry name" value="THIOREDOXIN_2"/>
    <property type="match status" value="1"/>
</dbReference>
<dbReference type="InterPro" id="IPR036249">
    <property type="entry name" value="Thioredoxin-like_sf"/>
</dbReference>
<accession>A0A6J6TY57</accession>
<reference evidence="5" key="1">
    <citation type="submission" date="2020-05" db="EMBL/GenBank/DDBJ databases">
        <authorList>
            <person name="Chiriac C."/>
            <person name="Salcher M."/>
            <person name="Ghai R."/>
            <person name="Kavagutti S V."/>
        </authorList>
    </citation>
    <scope>NUCLEOTIDE SEQUENCE</scope>
</reference>
<evidence type="ECO:0000256" key="3">
    <source>
        <dbReference type="ARBA" id="ARBA00023002"/>
    </source>
</evidence>
<dbReference type="PANTHER" id="PTHR11592:SF78">
    <property type="entry name" value="GLUTATHIONE PEROXIDASE"/>
    <property type="match status" value="1"/>
</dbReference>
<evidence type="ECO:0000256" key="2">
    <source>
        <dbReference type="ARBA" id="ARBA00022559"/>
    </source>
</evidence>
<dbReference type="EMBL" id="CAEZYQ010000015">
    <property type="protein sequence ID" value="CAB4751313.1"/>
    <property type="molecule type" value="Genomic_DNA"/>
</dbReference>
<keyword evidence="3" id="KW-0560">Oxidoreductase</keyword>
<dbReference type="InterPro" id="IPR000889">
    <property type="entry name" value="Glutathione_peroxidase"/>
</dbReference>
<organism evidence="5">
    <name type="scientific">freshwater metagenome</name>
    <dbReference type="NCBI Taxonomy" id="449393"/>
    <lineage>
        <taxon>unclassified sequences</taxon>
        <taxon>metagenomes</taxon>
        <taxon>ecological metagenomes</taxon>
    </lineage>
</organism>
<dbReference type="Gene3D" id="3.40.30.10">
    <property type="entry name" value="Glutaredoxin"/>
    <property type="match status" value="1"/>
</dbReference>
<dbReference type="PIRSF" id="PIRSF000303">
    <property type="entry name" value="Glutathion_perox"/>
    <property type="match status" value="1"/>
</dbReference>
<evidence type="ECO:0000313" key="5">
    <source>
        <dbReference type="EMBL" id="CAB4751313.1"/>
    </source>
</evidence>
<dbReference type="GO" id="GO:0004601">
    <property type="term" value="F:peroxidase activity"/>
    <property type="evidence" value="ECO:0007669"/>
    <property type="project" value="UniProtKB-KW"/>
</dbReference>
<protein>
    <submittedName>
        <fullName evidence="5">Unannotated protein</fullName>
    </submittedName>
</protein>
<proteinExistence type="inferred from homology"/>
<feature type="domain" description="Thioredoxin" evidence="4">
    <location>
        <begin position="1"/>
        <end position="159"/>
    </location>
</feature>
<dbReference type="InterPro" id="IPR029759">
    <property type="entry name" value="GPX_AS"/>
</dbReference>
<dbReference type="PROSITE" id="PS51355">
    <property type="entry name" value="GLUTATHIONE_PEROXID_3"/>
    <property type="match status" value="1"/>
</dbReference>
<dbReference type="PANTHER" id="PTHR11592">
    <property type="entry name" value="GLUTATHIONE PEROXIDASE"/>
    <property type="match status" value="1"/>
</dbReference>